<dbReference type="SMART" id="SM00448">
    <property type="entry name" value="REC"/>
    <property type="match status" value="1"/>
</dbReference>
<dbReference type="EMBL" id="JACRIW010000093">
    <property type="protein sequence ID" value="MBI5170462.1"/>
    <property type="molecule type" value="Genomic_DNA"/>
</dbReference>
<evidence type="ECO:0000256" key="1">
    <source>
        <dbReference type="PROSITE-ProRule" id="PRU00169"/>
    </source>
</evidence>
<dbReference type="InterPro" id="IPR001789">
    <property type="entry name" value="Sig_transdc_resp-reg_receiver"/>
</dbReference>
<evidence type="ECO:0000313" key="4">
    <source>
        <dbReference type="EMBL" id="MBI5170462.1"/>
    </source>
</evidence>
<dbReference type="AlphaFoldDB" id="A0A933SDB7"/>
<dbReference type="Pfam" id="PF13487">
    <property type="entry name" value="HD_5"/>
    <property type="match status" value="1"/>
</dbReference>
<dbReference type="PANTHER" id="PTHR45228">
    <property type="entry name" value="CYCLIC DI-GMP PHOSPHODIESTERASE TM_0186-RELATED"/>
    <property type="match status" value="1"/>
</dbReference>
<proteinExistence type="predicted"/>
<dbReference type="InterPro" id="IPR037522">
    <property type="entry name" value="HD_GYP_dom"/>
</dbReference>
<dbReference type="InterPro" id="IPR006675">
    <property type="entry name" value="HDIG_dom"/>
</dbReference>
<dbReference type="CDD" id="cd00077">
    <property type="entry name" value="HDc"/>
    <property type="match status" value="1"/>
</dbReference>
<dbReference type="Gene3D" id="1.10.3210.10">
    <property type="entry name" value="Hypothetical protein af1432"/>
    <property type="match status" value="1"/>
</dbReference>
<evidence type="ECO:0000259" key="3">
    <source>
        <dbReference type="PROSITE" id="PS51832"/>
    </source>
</evidence>
<dbReference type="SUPFAM" id="SSF52172">
    <property type="entry name" value="CheY-like"/>
    <property type="match status" value="1"/>
</dbReference>
<dbReference type="InterPro" id="IPR052020">
    <property type="entry name" value="Cyclic_di-GMP/3'3'-cGAMP_PDE"/>
</dbReference>
<dbReference type="PROSITE" id="PS51832">
    <property type="entry name" value="HD_GYP"/>
    <property type="match status" value="1"/>
</dbReference>
<accession>A0A933SDB7</accession>
<gene>
    <name evidence="4" type="ORF">HZA61_13320</name>
</gene>
<dbReference type="SMART" id="SM00471">
    <property type="entry name" value="HDc"/>
    <property type="match status" value="1"/>
</dbReference>
<dbReference type="Pfam" id="PF00072">
    <property type="entry name" value="Response_reg"/>
    <property type="match status" value="1"/>
</dbReference>
<evidence type="ECO:0000313" key="5">
    <source>
        <dbReference type="Proteomes" id="UP000696931"/>
    </source>
</evidence>
<dbReference type="PANTHER" id="PTHR45228:SF1">
    <property type="entry name" value="CYCLIC DI-GMP PHOSPHODIESTERASE TM_0186"/>
    <property type="match status" value="1"/>
</dbReference>
<dbReference type="Proteomes" id="UP000696931">
    <property type="component" value="Unassembled WGS sequence"/>
</dbReference>
<protein>
    <submittedName>
        <fullName evidence="4">Response regulator</fullName>
    </submittedName>
</protein>
<dbReference type="NCBIfam" id="TIGR00277">
    <property type="entry name" value="HDIG"/>
    <property type="match status" value="1"/>
</dbReference>
<dbReference type="InterPro" id="IPR011006">
    <property type="entry name" value="CheY-like_superfamily"/>
</dbReference>
<name>A0A933SDB7_UNCEI</name>
<dbReference type="InterPro" id="IPR003607">
    <property type="entry name" value="HD/PDEase_dom"/>
</dbReference>
<dbReference type="GO" id="GO:0000160">
    <property type="term" value="P:phosphorelay signal transduction system"/>
    <property type="evidence" value="ECO:0007669"/>
    <property type="project" value="InterPro"/>
</dbReference>
<comment type="caution">
    <text evidence="4">The sequence shown here is derived from an EMBL/GenBank/DDBJ whole genome shotgun (WGS) entry which is preliminary data.</text>
</comment>
<keyword evidence="1" id="KW-0597">Phosphoprotein</keyword>
<sequence length="332" mass="36543">MHDRVLVCDDDARVRGLLGRLLAAHGFSVRTADNGEHALDEITRHTPDLLLLDITMPGLSGFEVCRRVRRMPEGELLPIVLITGLPDGDSRIRGLESGADDFISKPFEHAVLIARIRALLRVKHLTDQLERTENVIFTLARTVEARDSYTDGHLWRLAEYSRSVALSLGCSPEEARHAWYGGILHDIGKIGIDDGLLRKNGALTPNEFAEVRKHPDIGAEIISSMRFAPVVAPIVRGHHERWDGGGYPQGLAGESIPLHARIVSVADAFDAMTTDRPYRAALDAGEAVHRLRTGGGAQWDPTIVDVFVDLLERGELPKTDLAKHSRRIQGAA</sequence>
<dbReference type="Gene3D" id="3.40.50.2300">
    <property type="match status" value="1"/>
</dbReference>
<reference evidence="4" key="1">
    <citation type="submission" date="2020-07" db="EMBL/GenBank/DDBJ databases">
        <title>Huge and variable diversity of episymbiotic CPR bacteria and DPANN archaea in groundwater ecosystems.</title>
        <authorList>
            <person name="He C.Y."/>
            <person name="Keren R."/>
            <person name="Whittaker M."/>
            <person name="Farag I.F."/>
            <person name="Doudna J."/>
            <person name="Cate J.H.D."/>
            <person name="Banfield J.F."/>
        </authorList>
    </citation>
    <scope>NUCLEOTIDE SEQUENCE</scope>
    <source>
        <strain evidence="4">NC_groundwater_1813_Pr3_B-0.1um_71_17</strain>
    </source>
</reference>
<dbReference type="SUPFAM" id="SSF109604">
    <property type="entry name" value="HD-domain/PDEase-like"/>
    <property type="match status" value="1"/>
</dbReference>
<feature type="domain" description="HD-GYP" evidence="3">
    <location>
        <begin position="128"/>
        <end position="323"/>
    </location>
</feature>
<organism evidence="4 5">
    <name type="scientific">Eiseniibacteriota bacterium</name>
    <dbReference type="NCBI Taxonomy" id="2212470"/>
    <lineage>
        <taxon>Bacteria</taxon>
        <taxon>Candidatus Eiseniibacteriota</taxon>
    </lineage>
</organism>
<feature type="modified residue" description="4-aspartylphosphate" evidence="1">
    <location>
        <position position="53"/>
    </location>
</feature>
<dbReference type="PROSITE" id="PS50110">
    <property type="entry name" value="RESPONSE_REGULATORY"/>
    <property type="match status" value="1"/>
</dbReference>
<feature type="domain" description="Response regulatory" evidence="2">
    <location>
        <begin position="4"/>
        <end position="120"/>
    </location>
</feature>
<evidence type="ECO:0000259" key="2">
    <source>
        <dbReference type="PROSITE" id="PS50110"/>
    </source>
</evidence>